<name>A0A644XCM7_9ZZZZ</name>
<accession>A0A644XCM7</accession>
<dbReference type="GO" id="GO:0046872">
    <property type="term" value="F:metal ion binding"/>
    <property type="evidence" value="ECO:0007669"/>
    <property type="project" value="UniProtKB-KW"/>
</dbReference>
<dbReference type="InterPro" id="IPR037518">
    <property type="entry name" value="MPN"/>
</dbReference>
<dbReference type="NCBIfam" id="TIGR00608">
    <property type="entry name" value="radc"/>
    <property type="match status" value="1"/>
</dbReference>
<dbReference type="PANTHER" id="PTHR30471">
    <property type="entry name" value="DNA REPAIR PROTEIN RADC"/>
    <property type="match status" value="1"/>
</dbReference>
<comment type="caution">
    <text evidence="7">The sequence shown here is derived from an EMBL/GenBank/DDBJ whole genome shotgun (WGS) entry which is preliminary data.</text>
</comment>
<dbReference type="SUPFAM" id="SSF47781">
    <property type="entry name" value="RuvA domain 2-like"/>
    <property type="match status" value="1"/>
</dbReference>
<dbReference type="Gene3D" id="3.40.140.10">
    <property type="entry name" value="Cytidine Deaminase, domain 2"/>
    <property type="match status" value="1"/>
</dbReference>
<feature type="domain" description="MPN" evidence="6">
    <location>
        <begin position="91"/>
        <end position="213"/>
    </location>
</feature>
<sequence length="217" mass="23864">MRGEFLSGGLEGFSDSRALELLLCYSRLQGDVNPLAHALIREFGSLSGVLNATPEQLMTVGGVGENTAVLIKLVTALGRRYHADLCRQGDILNDSRQIQELLFPCFFGARNEMAYLVCLDAKRKVLGVRKLGEGTVNATEITGRKVVEIALTLNASTAILAHNHISGIAVPSREDVSVTYYLHELLQKVGVELYDHVVFAEDDMVSMRDSGMLHQYR</sequence>
<keyword evidence="1" id="KW-0645">Protease</keyword>
<dbReference type="InterPro" id="IPR025657">
    <property type="entry name" value="RadC_JAB"/>
</dbReference>
<dbReference type="GO" id="GO:0006508">
    <property type="term" value="P:proteolysis"/>
    <property type="evidence" value="ECO:0007669"/>
    <property type="project" value="UniProtKB-KW"/>
</dbReference>
<evidence type="ECO:0000313" key="7">
    <source>
        <dbReference type="EMBL" id="MPM13538.1"/>
    </source>
</evidence>
<protein>
    <recommendedName>
        <fullName evidence="6">MPN domain-containing protein</fullName>
    </recommendedName>
</protein>
<keyword evidence="5" id="KW-0482">Metalloprotease</keyword>
<dbReference type="GO" id="GO:0008237">
    <property type="term" value="F:metallopeptidase activity"/>
    <property type="evidence" value="ECO:0007669"/>
    <property type="project" value="UniProtKB-KW"/>
</dbReference>
<gene>
    <name evidence="7" type="ORF">SDC9_59895</name>
</gene>
<evidence type="ECO:0000256" key="4">
    <source>
        <dbReference type="ARBA" id="ARBA00022833"/>
    </source>
</evidence>
<reference evidence="7" key="1">
    <citation type="submission" date="2019-08" db="EMBL/GenBank/DDBJ databases">
        <authorList>
            <person name="Kucharzyk K."/>
            <person name="Murdoch R.W."/>
            <person name="Higgins S."/>
            <person name="Loffler F."/>
        </authorList>
    </citation>
    <scope>NUCLEOTIDE SEQUENCE</scope>
</reference>
<evidence type="ECO:0000259" key="6">
    <source>
        <dbReference type="PROSITE" id="PS50249"/>
    </source>
</evidence>
<dbReference type="PROSITE" id="PS50249">
    <property type="entry name" value="MPN"/>
    <property type="match status" value="1"/>
</dbReference>
<keyword evidence="4" id="KW-0862">Zinc</keyword>
<dbReference type="PANTHER" id="PTHR30471:SF3">
    <property type="entry name" value="UPF0758 PROTEIN YEES-RELATED"/>
    <property type="match status" value="1"/>
</dbReference>
<keyword evidence="3" id="KW-0378">Hydrolase</keyword>
<dbReference type="Gene3D" id="1.10.150.20">
    <property type="entry name" value="5' to 3' exonuclease, C-terminal subdomain"/>
    <property type="match status" value="1"/>
</dbReference>
<evidence type="ECO:0000256" key="1">
    <source>
        <dbReference type="ARBA" id="ARBA00022670"/>
    </source>
</evidence>
<proteinExistence type="predicted"/>
<dbReference type="AlphaFoldDB" id="A0A644XCM7"/>
<dbReference type="EMBL" id="VSSQ01002135">
    <property type="protein sequence ID" value="MPM13538.1"/>
    <property type="molecule type" value="Genomic_DNA"/>
</dbReference>
<evidence type="ECO:0000256" key="2">
    <source>
        <dbReference type="ARBA" id="ARBA00022723"/>
    </source>
</evidence>
<dbReference type="InterPro" id="IPR001405">
    <property type="entry name" value="UPF0758"/>
</dbReference>
<dbReference type="InterPro" id="IPR010994">
    <property type="entry name" value="RuvA_2-like"/>
</dbReference>
<evidence type="ECO:0000256" key="5">
    <source>
        <dbReference type="ARBA" id="ARBA00023049"/>
    </source>
</evidence>
<organism evidence="7">
    <name type="scientific">bioreactor metagenome</name>
    <dbReference type="NCBI Taxonomy" id="1076179"/>
    <lineage>
        <taxon>unclassified sequences</taxon>
        <taxon>metagenomes</taxon>
        <taxon>ecological metagenomes</taxon>
    </lineage>
</organism>
<dbReference type="Pfam" id="PF04002">
    <property type="entry name" value="RadC"/>
    <property type="match status" value="1"/>
</dbReference>
<evidence type="ECO:0000256" key="3">
    <source>
        <dbReference type="ARBA" id="ARBA00022801"/>
    </source>
</evidence>
<keyword evidence="2" id="KW-0479">Metal-binding</keyword>